<dbReference type="RefSeq" id="WP_205087544.1">
    <property type="nucleotide sequence ID" value="NZ_JACJLA010000004.1"/>
</dbReference>
<evidence type="ECO:0000313" key="3">
    <source>
        <dbReference type="Proteomes" id="UP000707138"/>
    </source>
</evidence>
<dbReference type="EMBL" id="JACJLA010000004">
    <property type="protein sequence ID" value="MBM6912351.1"/>
    <property type="molecule type" value="Genomic_DNA"/>
</dbReference>
<dbReference type="Gene3D" id="3.40.50.720">
    <property type="entry name" value="NAD(P)-binding Rossmann-like Domain"/>
    <property type="match status" value="1"/>
</dbReference>
<feature type="domain" description="XdhC Rossmann" evidence="1">
    <location>
        <begin position="78"/>
        <end position="219"/>
    </location>
</feature>
<protein>
    <submittedName>
        <fullName evidence="2">XdhC family protein</fullName>
    </submittedName>
</protein>
<dbReference type="Pfam" id="PF13478">
    <property type="entry name" value="XdhC_C"/>
    <property type="match status" value="1"/>
</dbReference>
<dbReference type="InterPro" id="IPR052698">
    <property type="entry name" value="MoCofactor_Util/Proc"/>
</dbReference>
<reference evidence="2 3" key="1">
    <citation type="journal article" date="2021" name="Sci. Rep.">
        <title>The distribution of antibiotic resistance genes in chicken gut microbiota commensals.</title>
        <authorList>
            <person name="Juricova H."/>
            <person name="Matiasovicova J."/>
            <person name="Kubasova T."/>
            <person name="Cejkova D."/>
            <person name="Rychlik I."/>
        </authorList>
    </citation>
    <scope>NUCLEOTIDE SEQUENCE [LARGE SCALE GENOMIC DNA]</scope>
    <source>
        <strain evidence="2 3">An537</strain>
    </source>
</reference>
<comment type="caution">
    <text evidence="2">The sequence shown here is derived from an EMBL/GenBank/DDBJ whole genome shotgun (WGS) entry which is preliminary data.</text>
</comment>
<name>A0ABS2GDW1_9FIRM</name>
<dbReference type="PANTHER" id="PTHR30388:SF6">
    <property type="entry name" value="XANTHINE DEHYDROGENASE SUBUNIT A-RELATED"/>
    <property type="match status" value="1"/>
</dbReference>
<keyword evidence="3" id="KW-1185">Reference proteome</keyword>
<evidence type="ECO:0000259" key="1">
    <source>
        <dbReference type="Pfam" id="PF13478"/>
    </source>
</evidence>
<dbReference type="PANTHER" id="PTHR30388">
    <property type="entry name" value="ALDEHYDE OXIDOREDUCTASE MOLYBDENUM COFACTOR ASSEMBLY PROTEIN"/>
    <property type="match status" value="1"/>
</dbReference>
<accession>A0ABS2GDW1</accession>
<sequence>MTMYDVMKQQLDRDEASWIVTVVSGPRQGDKVVYGADGTVLYGQSIEGFTLDSNLQNQIVRVGATECFVEPVEKDPEVLVLGAGHVSRCIADMLLFIGCHVTVVDDRNEYLREDFFDSRVKRICMDFRELKGNLPLTSYNGIIIVTRAHEYDSICLNQLRELLPTYMGVMGSHKRIFHAFEALKAEGWTQQELDMIYGPIGLEIGAETPEEIALSIVSEYLAVTRGKQGRFLSRKGLKYEA</sequence>
<proteinExistence type="predicted"/>
<dbReference type="InterPro" id="IPR027051">
    <property type="entry name" value="XdhC_Rossmann_dom"/>
</dbReference>
<organism evidence="2 3">
    <name type="scientific">Veillonella magna</name>
    <dbReference type="NCBI Taxonomy" id="464322"/>
    <lineage>
        <taxon>Bacteria</taxon>
        <taxon>Bacillati</taxon>
        <taxon>Bacillota</taxon>
        <taxon>Negativicutes</taxon>
        <taxon>Veillonellales</taxon>
        <taxon>Veillonellaceae</taxon>
        <taxon>Veillonella</taxon>
    </lineage>
</organism>
<gene>
    <name evidence="2" type="ORF">H6A01_03260</name>
</gene>
<dbReference type="Proteomes" id="UP000707138">
    <property type="component" value="Unassembled WGS sequence"/>
</dbReference>
<evidence type="ECO:0000313" key="2">
    <source>
        <dbReference type="EMBL" id="MBM6912351.1"/>
    </source>
</evidence>